<dbReference type="STRING" id="745531.A0A0C3S4Z7"/>
<dbReference type="SMART" id="SM01337">
    <property type="entry name" value="APC10"/>
    <property type="match status" value="1"/>
</dbReference>
<dbReference type="EMBL" id="KN840449">
    <property type="protein sequence ID" value="KIP10971.1"/>
    <property type="molecule type" value="Genomic_DNA"/>
</dbReference>
<name>A0A0C3S4Z7_PHLG1</name>
<proteinExistence type="inferred from homology"/>
<evidence type="ECO:0000313" key="8">
    <source>
        <dbReference type="EMBL" id="KIP10971.1"/>
    </source>
</evidence>
<gene>
    <name evidence="8" type="ORF">PHLGIDRAFT_114893</name>
</gene>
<dbReference type="InterPro" id="IPR008979">
    <property type="entry name" value="Galactose-bd-like_sf"/>
</dbReference>
<keyword evidence="2 6" id="KW-0132">Cell division</keyword>
<keyword evidence="3 6" id="KW-0498">Mitosis</keyword>
<dbReference type="Gene3D" id="2.60.120.260">
    <property type="entry name" value="Galactose-binding domain-like"/>
    <property type="match status" value="1"/>
</dbReference>
<accession>A0A0C3S4Z7</accession>
<dbReference type="Pfam" id="PF03256">
    <property type="entry name" value="ANAPC10"/>
    <property type="match status" value="1"/>
</dbReference>
<evidence type="ECO:0000313" key="9">
    <source>
        <dbReference type="Proteomes" id="UP000053257"/>
    </source>
</evidence>
<protein>
    <recommendedName>
        <fullName evidence="6">Anaphase-promoting complex subunit 10</fullName>
    </recommendedName>
</protein>
<sequence>MASVSAGGAGMHVEHTTPIMSIDGTAAMYQTRKPPSLPYPDIGHMAKWSVSSYKFGFGPECLQDGDPDTFWHSDGPQPHFITIEFPRKVAIQKLSIYLCFPLDDSYTPATIAVRAGTGPLDLQDCRVVSLEKPDGWFTFDVSMEPAEDGEGFKPVHAYVIQVIIVANHMNGKDTHVRGLLVLGPKEEEKDDVDDPFPFVSPSFKMYECIR</sequence>
<dbReference type="InterPro" id="IPR004939">
    <property type="entry name" value="APC_su10/DOC_dom"/>
</dbReference>
<comment type="function">
    <text evidence="6">Component of the anaphase promoting complex/cyclosome (APC/C), a cell cycle-regulated E3 ubiquitin-protein ligase complex that controls progression through mitosis and the G1 phase of the cell cycle.</text>
</comment>
<dbReference type="InterPro" id="IPR016901">
    <property type="entry name" value="APC10/Doc1"/>
</dbReference>
<dbReference type="PANTHER" id="PTHR12936:SF0">
    <property type="entry name" value="ANAPHASE-PROMOTING COMPLEX SUBUNIT 10"/>
    <property type="match status" value="1"/>
</dbReference>
<dbReference type="CDD" id="cd08366">
    <property type="entry name" value="APC10"/>
    <property type="match status" value="1"/>
</dbReference>
<dbReference type="GO" id="GO:0070979">
    <property type="term" value="P:protein K11-linked ubiquitination"/>
    <property type="evidence" value="ECO:0007669"/>
    <property type="project" value="TreeGrafter"/>
</dbReference>
<dbReference type="PIRSF" id="PIRSF028841">
    <property type="entry name" value="APC10_sub"/>
    <property type="match status" value="1"/>
</dbReference>
<keyword evidence="9" id="KW-1185">Reference proteome</keyword>
<dbReference type="HOGENOM" id="CLU_039415_3_1_1"/>
<dbReference type="Proteomes" id="UP000053257">
    <property type="component" value="Unassembled WGS sequence"/>
</dbReference>
<organism evidence="8 9">
    <name type="scientific">Phlebiopsis gigantea (strain 11061_1 CR5-6)</name>
    <name type="common">White-rot fungus</name>
    <name type="synonym">Peniophora gigantea</name>
    <dbReference type="NCBI Taxonomy" id="745531"/>
    <lineage>
        <taxon>Eukaryota</taxon>
        <taxon>Fungi</taxon>
        <taxon>Dikarya</taxon>
        <taxon>Basidiomycota</taxon>
        <taxon>Agaricomycotina</taxon>
        <taxon>Agaricomycetes</taxon>
        <taxon>Polyporales</taxon>
        <taxon>Phanerochaetaceae</taxon>
        <taxon>Phlebiopsis</taxon>
    </lineage>
</organism>
<evidence type="ECO:0000256" key="5">
    <source>
        <dbReference type="ARBA" id="ARBA00023306"/>
    </source>
</evidence>
<evidence type="ECO:0000256" key="4">
    <source>
        <dbReference type="ARBA" id="ARBA00022786"/>
    </source>
</evidence>
<dbReference type="OrthoDB" id="24948at2759"/>
<dbReference type="GO" id="GO:0005680">
    <property type="term" value="C:anaphase-promoting complex"/>
    <property type="evidence" value="ECO:0007669"/>
    <property type="project" value="InterPro"/>
</dbReference>
<comment type="similarity">
    <text evidence="1 6">Belongs to the APC10 family.</text>
</comment>
<dbReference type="SUPFAM" id="SSF49785">
    <property type="entry name" value="Galactose-binding domain-like"/>
    <property type="match status" value="1"/>
</dbReference>
<keyword evidence="4 6" id="KW-0833">Ubl conjugation pathway</keyword>
<evidence type="ECO:0000256" key="6">
    <source>
        <dbReference type="PIRNR" id="PIRNR028841"/>
    </source>
</evidence>
<evidence type="ECO:0000256" key="1">
    <source>
        <dbReference type="ARBA" id="ARBA00006762"/>
    </source>
</evidence>
<evidence type="ECO:0000256" key="3">
    <source>
        <dbReference type="ARBA" id="ARBA00022776"/>
    </source>
</evidence>
<dbReference type="GO" id="GO:0031145">
    <property type="term" value="P:anaphase-promoting complex-dependent catabolic process"/>
    <property type="evidence" value="ECO:0007669"/>
    <property type="project" value="InterPro"/>
</dbReference>
<reference evidence="8 9" key="1">
    <citation type="journal article" date="2014" name="PLoS Genet.">
        <title>Analysis of the Phlebiopsis gigantea genome, transcriptome and secretome provides insight into its pioneer colonization strategies of wood.</title>
        <authorList>
            <person name="Hori C."/>
            <person name="Ishida T."/>
            <person name="Igarashi K."/>
            <person name="Samejima M."/>
            <person name="Suzuki H."/>
            <person name="Master E."/>
            <person name="Ferreira P."/>
            <person name="Ruiz-Duenas F.J."/>
            <person name="Held B."/>
            <person name="Canessa P."/>
            <person name="Larrondo L.F."/>
            <person name="Schmoll M."/>
            <person name="Druzhinina I.S."/>
            <person name="Kubicek C.P."/>
            <person name="Gaskell J.A."/>
            <person name="Kersten P."/>
            <person name="St John F."/>
            <person name="Glasner J."/>
            <person name="Sabat G."/>
            <person name="Splinter BonDurant S."/>
            <person name="Syed K."/>
            <person name="Yadav J."/>
            <person name="Mgbeahuruike A.C."/>
            <person name="Kovalchuk A."/>
            <person name="Asiegbu F.O."/>
            <person name="Lackner G."/>
            <person name="Hoffmeister D."/>
            <person name="Rencoret J."/>
            <person name="Gutierrez A."/>
            <person name="Sun H."/>
            <person name="Lindquist E."/>
            <person name="Barry K."/>
            <person name="Riley R."/>
            <person name="Grigoriev I.V."/>
            <person name="Henrissat B."/>
            <person name="Kues U."/>
            <person name="Berka R.M."/>
            <person name="Martinez A.T."/>
            <person name="Covert S.F."/>
            <person name="Blanchette R.A."/>
            <person name="Cullen D."/>
        </authorList>
    </citation>
    <scope>NUCLEOTIDE SEQUENCE [LARGE SCALE GENOMIC DNA]</scope>
    <source>
        <strain evidence="8 9">11061_1 CR5-6</strain>
    </source>
</reference>
<evidence type="ECO:0000256" key="2">
    <source>
        <dbReference type="ARBA" id="ARBA00022618"/>
    </source>
</evidence>
<dbReference type="PROSITE" id="PS51284">
    <property type="entry name" value="DOC"/>
    <property type="match status" value="1"/>
</dbReference>
<keyword evidence="5 6" id="KW-0131">Cell cycle</keyword>
<dbReference type="GO" id="GO:0051301">
    <property type="term" value="P:cell division"/>
    <property type="evidence" value="ECO:0007669"/>
    <property type="project" value="UniProtKB-KW"/>
</dbReference>
<evidence type="ECO:0000259" key="7">
    <source>
        <dbReference type="PROSITE" id="PS51284"/>
    </source>
</evidence>
<dbReference type="AlphaFoldDB" id="A0A0C3S4Z7"/>
<dbReference type="PANTHER" id="PTHR12936">
    <property type="entry name" value="ANAPHASE-PROMOTING COMPLEX 10"/>
    <property type="match status" value="1"/>
</dbReference>
<feature type="domain" description="DOC" evidence="7">
    <location>
        <begin position="18"/>
        <end position="208"/>
    </location>
</feature>